<proteinExistence type="predicted"/>
<gene>
    <name evidence="1" type="ORF">CUC15_00095</name>
</gene>
<keyword evidence="2" id="KW-1185">Reference proteome</keyword>
<organism evidence="1 2">
    <name type="scientific">Oceanobacillus zhaokaii</name>
    <dbReference type="NCBI Taxonomy" id="2052660"/>
    <lineage>
        <taxon>Bacteria</taxon>
        <taxon>Bacillati</taxon>
        <taxon>Bacillota</taxon>
        <taxon>Bacilli</taxon>
        <taxon>Bacillales</taxon>
        <taxon>Bacillaceae</taxon>
        <taxon>Oceanobacillus</taxon>
    </lineage>
</organism>
<dbReference type="KEGG" id="ocn:CUC15_00095"/>
<dbReference type="AlphaFoldDB" id="A0A345PBX5"/>
<evidence type="ECO:0000313" key="1">
    <source>
        <dbReference type="EMBL" id="AXI07505.1"/>
    </source>
</evidence>
<accession>A0A345PBX5</accession>
<dbReference type="Proteomes" id="UP000253908">
    <property type="component" value="Chromosome"/>
</dbReference>
<protein>
    <submittedName>
        <fullName evidence="1">Uncharacterized protein</fullName>
    </submittedName>
</protein>
<reference evidence="2" key="1">
    <citation type="submission" date="2017-11" db="EMBL/GenBank/DDBJ databases">
        <authorList>
            <person name="Zhu W."/>
        </authorList>
    </citation>
    <scope>NUCLEOTIDE SEQUENCE [LARGE SCALE GENOMIC DNA]</scope>
    <source>
        <strain evidence="2">160</strain>
    </source>
</reference>
<sequence length="82" mass="9487">MIDITDSVYEGIETTMMYITKDIYFDSYIIAIPSNAFAWTIASNIDYELLLKSHVFGDPKIKERLVQAIKEGITEIEWPPIR</sequence>
<name>A0A345PBX5_9BACI</name>
<dbReference type="EMBL" id="CP024848">
    <property type="protein sequence ID" value="AXI07505.1"/>
    <property type="molecule type" value="Genomic_DNA"/>
</dbReference>
<evidence type="ECO:0000313" key="2">
    <source>
        <dbReference type="Proteomes" id="UP000253908"/>
    </source>
</evidence>